<evidence type="ECO:0000256" key="1">
    <source>
        <dbReference type="SAM" id="SignalP"/>
    </source>
</evidence>
<keyword evidence="3" id="KW-1185">Reference proteome</keyword>
<protein>
    <recommendedName>
        <fullName evidence="4">AA1-like domain-containing protein</fullName>
    </recommendedName>
</protein>
<evidence type="ECO:0000313" key="3">
    <source>
        <dbReference type="Proteomes" id="UP001610334"/>
    </source>
</evidence>
<accession>A0ABR4GSI0</accession>
<dbReference type="EMBL" id="JBFXLT010000220">
    <property type="protein sequence ID" value="KAL2801981.1"/>
    <property type="molecule type" value="Genomic_DNA"/>
</dbReference>
<feature type="signal peptide" evidence="1">
    <location>
        <begin position="1"/>
        <end position="18"/>
    </location>
</feature>
<organism evidence="2 3">
    <name type="scientific">Aspergillus granulosus</name>
    <dbReference type="NCBI Taxonomy" id="176169"/>
    <lineage>
        <taxon>Eukaryota</taxon>
        <taxon>Fungi</taxon>
        <taxon>Dikarya</taxon>
        <taxon>Ascomycota</taxon>
        <taxon>Pezizomycotina</taxon>
        <taxon>Eurotiomycetes</taxon>
        <taxon>Eurotiomycetidae</taxon>
        <taxon>Eurotiales</taxon>
        <taxon>Aspergillaceae</taxon>
        <taxon>Aspergillus</taxon>
        <taxon>Aspergillus subgen. Nidulantes</taxon>
    </lineage>
</organism>
<reference evidence="2 3" key="1">
    <citation type="submission" date="2024-07" db="EMBL/GenBank/DDBJ databases">
        <title>Section-level genome sequencing and comparative genomics of Aspergillus sections Usti and Cavernicolus.</title>
        <authorList>
            <consortium name="Lawrence Berkeley National Laboratory"/>
            <person name="Nybo J.L."/>
            <person name="Vesth T.C."/>
            <person name="Theobald S."/>
            <person name="Frisvad J.C."/>
            <person name="Larsen T.O."/>
            <person name="Kjaerboelling I."/>
            <person name="Rothschild-Mancinelli K."/>
            <person name="Lyhne E.K."/>
            <person name="Kogle M.E."/>
            <person name="Barry K."/>
            <person name="Clum A."/>
            <person name="Na H."/>
            <person name="Ledsgaard L."/>
            <person name="Lin J."/>
            <person name="Lipzen A."/>
            <person name="Kuo A."/>
            <person name="Riley R."/>
            <person name="Mondo S."/>
            <person name="Labutti K."/>
            <person name="Haridas S."/>
            <person name="Pangalinan J."/>
            <person name="Salamov A.A."/>
            <person name="Simmons B.A."/>
            <person name="Magnuson J.K."/>
            <person name="Chen J."/>
            <person name="Drula E."/>
            <person name="Henrissat B."/>
            <person name="Wiebenga A."/>
            <person name="Lubbers R.J."/>
            <person name="Gomes A.C."/>
            <person name="Makela M.R."/>
            <person name="Stajich J."/>
            <person name="Grigoriev I.V."/>
            <person name="Mortensen U.H."/>
            <person name="De Vries R.P."/>
            <person name="Baker S.E."/>
            <person name="Andersen M.R."/>
        </authorList>
    </citation>
    <scope>NUCLEOTIDE SEQUENCE [LARGE SCALE GENOMIC DNA]</scope>
    <source>
        <strain evidence="2 3">CBS 588.65</strain>
    </source>
</reference>
<keyword evidence="1" id="KW-0732">Signal</keyword>
<sequence length="154" mass="16920">MKTSIIALAASLAGFTMAAPSVERQSTHYPYSIDTLWLRRYTDNTFRFNFSLTRRSDSGEALTSTTCNTAWNPSVPAGPENPAQCADPAYTFWFPNGILTLLDYNITVNGPAGQATGEISQGPKYACGEYEGDFEEIIYECRTTNGGAFYLPLE</sequence>
<proteinExistence type="predicted"/>
<feature type="chain" id="PRO_5045752869" description="AA1-like domain-containing protein" evidence="1">
    <location>
        <begin position="19"/>
        <end position="154"/>
    </location>
</feature>
<evidence type="ECO:0000313" key="2">
    <source>
        <dbReference type="EMBL" id="KAL2801981.1"/>
    </source>
</evidence>
<evidence type="ECO:0008006" key="4">
    <source>
        <dbReference type="Google" id="ProtNLM"/>
    </source>
</evidence>
<name>A0ABR4GSI0_9EURO</name>
<comment type="caution">
    <text evidence="2">The sequence shown here is derived from an EMBL/GenBank/DDBJ whole genome shotgun (WGS) entry which is preliminary data.</text>
</comment>
<dbReference type="Proteomes" id="UP001610334">
    <property type="component" value="Unassembled WGS sequence"/>
</dbReference>
<gene>
    <name evidence="2" type="ORF">BJX63DRAFT_416102</name>
</gene>